<evidence type="ECO:0000313" key="2">
    <source>
        <dbReference type="EMBL" id="KAF5767272.1"/>
    </source>
</evidence>
<feature type="compositionally biased region" description="Basic residues" evidence="1">
    <location>
        <begin position="385"/>
        <end position="395"/>
    </location>
</feature>
<keyword evidence="3" id="KW-1185">Reference proteome</keyword>
<feature type="compositionally biased region" description="Acidic residues" evidence="1">
    <location>
        <begin position="650"/>
        <end position="662"/>
    </location>
</feature>
<feature type="compositionally biased region" description="Basic and acidic residues" evidence="1">
    <location>
        <begin position="341"/>
        <end position="354"/>
    </location>
</feature>
<gene>
    <name evidence="2" type="ORF">HanXRQr2_Chr14g0622381</name>
</gene>
<reference evidence="2" key="2">
    <citation type="submission" date="2020-06" db="EMBL/GenBank/DDBJ databases">
        <title>Helianthus annuus Genome sequencing and assembly Release 2.</title>
        <authorList>
            <person name="Gouzy J."/>
            <person name="Langlade N."/>
            <person name="Munos S."/>
        </authorList>
    </citation>
    <scope>NUCLEOTIDE SEQUENCE</scope>
    <source>
        <tissue evidence="2">Leaves</tissue>
    </source>
</reference>
<feature type="region of interest" description="Disordered" evidence="1">
    <location>
        <begin position="239"/>
        <end position="473"/>
    </location>
</feature>
<feature type="compositionally biased region" description="Pro residues" evidence="1">
    <location>
        <begin position="416"/>
        <end position="425"/>
    </location>
</feature>
<feature type="region of interest" description="Disordered" evidence="1">
    <location>
        <begin position="601"/>
        <end position="708"/>
    </location>
</feature>
<feature type="compositionally biased region" description="Acidic residues" evidence="1">
    <location>
        <begin position="279"/>
        <end position="290"/>
    </location>
</feature>
<feature type="compositionally biased region" description="Basic and acidic residues" evidence="1">
    <location>
        <begin position="692"/>
        <end position="708"/>
    </location>
</feature>
<evidence type="ECO:0000256" key="1">
    <source>
        <dbReference type="SAM" id="MobiDB-lite"/>
    </source>
</evidence>
<feature type="compositionally biased region" description="Low complexity" evidence="1">
    <location>
        <begin position="426"/>
        <end position="444"/>
    </location>
</feature>
<evidence type="ECO:0000313" key="3">
    <source>
        <dbReference type="Proteomes" id="UP000215914"/>
    </source>
</evidence>
<name>A0A9K3E595_HELAN</name>
<reference evidence="2" key="1">
    <citation type="journal article" date="2017" name="Nature">
        <title>The sunflower genome provides insights into oil metabolism, flowering and Asterid evolution.</title>
        <authorList>
            <person name="Badouin H."/>
            <person name="Gouzy J."/>
            <person name="Grassa C.J."/>
            <person name="Murat F."/>
            <person name="Staton S.E."/>
            <person name="Cottret L."/>
            <person name="Lelandais-Briere C."/>
            <person name="Owens G.L."/>
            <person name="Carrere S."/>
            <person name="Mayjonade B."/>
            <person name="Legrand L."/>
            <person name="Gill N."/>
            <person name="Kane N.C."/>
            <person name="Bowers J.E."/>
            <person name="Hubner S."/>
            <person name="Bellec A."/>
            <person name="Berard A."/>
            <person name="Berges H."/>
            <person name="Blanchet N."/>
            <person name="Boniface M.C."/>
            <person name="Brunel D."/>
            <person name="Catrice O."/>
            <person name="Chaidir N."/>
            <person name="Claudel C."/>
            <person name="Donnadieu C."/>
            <person name="Faraut T."/>
            <person name="Fievet G."/>
            <person name="Helmstetter N."/>
            <person name="King M."/>
            <person name="Knapp S.J."/>
            <person name="Lai Z."/>
            <person name="Le Paslier M.C."/>
            <person name="Lippi Y."/>
            <person name="Lorenzon L."/>
            <person name="Mandel J.R."/>
            <person name="Marage G."/>
            <person name="Marchand G."/>
            <person name="Marquand E."/>
            <person name="Bret-Mestries E."/>
            <person name="Morien E."/>
            <person name="Nambeesan S."/>
            <person name="Nguyen T."/>
            <person name="Pegot-Espagnet P."/>
            <person name="Pouilly N."/>
            <person name="Raftis F."/>
            <person name="Sallet E."/>
            <person name="Schiex T."/>
            <person name="Thomas J."/>
            <person name="Vandecasteele C."/>
            <person name="Vares D."/>
            <person name="Vear F."/>
            <person name="Vautrin S."/>
            <person name="Crespi M."/>
            <person name="Mangin B."/>
            <person name="Burke J.M."/>
            <person name="Salse J."/>
            <person name="Munos S."/>
            <person name="Vincourt P."/>
            <person name="Rieseberg L.H."/>
            <person name="Langlade N.B."/>
        </authorList>
    </citation>
    <scope>NUCLEOTIDE SEQUENCE</scope>
    <source>
        <tissue evidence="2">Leaves</tissue>
    </source>
</reference>
<feature type="compositionally biased region" description="Basic and acidic residues" evidence="1">
    <location>
        <begin position="291"/>
        <end position="307"/>
    </location>
</feature>
<dbReference type="AlphaFoldDB" id="A0A9K3E595"/>
<organism evidence="2 3">
    <name type="scientific">Helianthus annuus</name>
    <name type="common">Common sunflower</name>
    <dbReference type="NCBI Taxonomy" id="4232"/>
    <lineage>
        <taxon>Eukaryota</taxon>
        <taxon>Viridiplantae</taxon>
        <taxon>Streptophyta</taxon>
        <taxon>Embryophyta</taxon>
        <taxon>Tracheophyta</taxon>
        <taxon>Spermatophyta</taxon>
        <taxon>Magnoliopsida</taxon>
        <taxon>eudicotyledons</taxon>
        <taxon>Gunneridae</taxon>
        <taxon>Pentapetalae</taxon>
        <taxon>asterids</taxon>
        <taxon>campanulids</taxon>
        <taxon>Asterales</taxon>
        <taxon>Asteraceae</taxon>
        <taxon>Asteroideae</taxon>
        <taxon>Heliantheae alliance</taxon>
        <taxon>Heliantheae</taxon>
        <taxon>Helianthus</taxon>
    </lineage>
</organism>
<feature type="compositionally biased region" description="Acidic residues" evidence="1">
    <location>
        <begin position="623"/>
        <end position="643"/>
    </location>
</feature>
<dbReference type="Proteomes" id="UP000215914">
    <property type="component" value="Unassembled WGS sequence"/>
</dbReference>
<accession>A0A9K3E595</accession>
<comment type="caution">
    <text evidence="2">The sequence shown here is derived from an EMBL/GenBank/DDBJ whole genome shotgun (WGS) entry which is preliminary data.</text>
</comment>
<feature type="compositionally biased region" description="Acidic residues" evidence="1">
    <location>
        <begin position="681"/>
        <end position="691"/>
    </location>
</feature>
<sequence>MERLSIQKALTDQDKAFKSHVAHFWKNAKYDDVNYVINSLVSIDGEDKEIIITEQLVREVLEFPDDENSPTGFPERMVKGCMLRMGKGGYDVMKDYQMCMVTALVLNKKYNFSRIIFHYMKDNITSGSKSWMYPRFVQMMLDHAYPNLVKDEQNDLLVLHHMDNETLIRLSKYTKSWPEPKTKTEFFGFIKDEKYEDLDPVNYLKWRNDVEMKEKSAIDELTKLEEFVETRNDWYTKEVKEKKRGGNRTPKVQEEEGSSSQPQKKRKKKAVETLLVDEPKEDETEADVEEDHERLSPETEQLLKDIDDMLESWKSASKKVVDDEEKSLSGSEDDVDAEVDQWIKENFDPREREVQKKRKRSTDDDDETYVPPENVEVGKSPSSGGRKKSTSRKRVTTPATRKLIFRLKTKPASEPQQPPSPPPQQPLSDPIQSSPQHPISSPIHEQSHITSPHIQQTPPIPQQPVDEVSSQKKKLEKCVKSVESENVSLLKRVVADQVDIDILKVRIAVLEEEKARRDEQNEYFKLKNKELEAKNAKKEHEDYMLKKVIEDLIGKSIEQRFEEIQLEELRAKRKAEIEAEMKNKGKSAQVEGAIEVTERAIVPSTVPETSILEPCPITSVHGDEDEDNDEEDEDDNLKDDADEVYSVHSDDDDDNNDDDDDQGTSGIKVTEASNEKNIDDYLQENENEEPENASREGEQGNAEKDDEIVDKSTRLILRLEHDVEEGEILHTYTRAEIVKMMVIDDSKFNFDFEEELNKFDINQQPEYQYKYVEDADNYEKVEIEDCSDEDQSENVMLILLAFRHLLSCLVKLTKMN</sequence>
<proteinExistence type="predicted"/>
<dbReference type="Gramene" id="mRNA:HanXRQr2_Chr14g0622381">
    <property type="protein sequence ID" value="mRNA:HanXRQr2_Chr14g0622381"/>
    <property type="gene ID" value="HanXRQr2_Chr14g0622381"/>
</dbReference>
<protein>
    <submittedName>
        <fullName evidence="2">Uncharacterized protein</fullName>
    </submittedName>
</protein>
<dbReference type="EMBL" id="MNCJ02000329">
    <property type="protein sequence ID" value="KAF5767272.1"/>
    <property type="molecule type" value="Genomic_DNA"/>
</dbReference>